<reference evidence="2 3" key="1">
    <citation type="submission" date="2020-05" db="EMBL/GenBank/DDBJ databases">
        <title>Identification and distribution of gene clusters putatively required for synthesis of sphingolipid metabolism inhibitors in phylogenetically diverse species of the filamentous fungus Fusarium.</title>
        <authorList>
            <person name="Kim H.-S."/>
            <person name="Busman M."/>
            <person name="Brown D.W."/>
            <person name="Divon H."/>
            <person name="Uhlig S."/>
            <person name="Proctor R.H."/>
        </authorList>
    </citation>
    <scope>NUCLEOTIDE SEQUENCE [LARGE SCALE GENOMIC DNA]</scope>
    <source>
        <strain evidence="2 3">NRRL 66235</strain>
    </source>
</reference>
<sequence length="235" mass="26529">MDEFSSGFVGQTWLYPSGYPAYPIPSDTQFGFDTLDLTNTLAGDPNNLIQPGYGFFQGWLDGSGVVQTEQVASQKPTALLYPEYDIMNQPRPAQENHSWAVSNGQLLSTQNLVFEGRKDANLRPSNTVTSTKENHVGHMQDFTQDGTPQVRERNHYISRRYRDRKQQEAETLEASWERLQEQNAALKTYYNDLRTEVLGLQDLLLQHTGCNCSMIHAFIAAQAERSLHNLISPSA</sequence>
<dbReference type="EMBL" id="JAAOAN010000474">
    <property type="protein sequence ID" value="KAF5705727.1"/>
    <property type="molecule type" value="Genomic_DNA"/>
</dbReference>
<organism evidence="2 3">
    <name type="scientific">Fusarium mundagurra</name>
    <dbReference type="NCBI Taxonomy" id="1567541"/>
    <lineage>
        <taxon>Eukaryota</taxon>
        <taxon>Fungi</taxon>
        <taxon>Dikarya</taxon>
        <taxon>Ascomycota</taxon>
        <taxon>Pezizomycotina</taxon>
        <taxon>Sordariomycetes</taxon>
        <taxon>Hypocreomycetidae</taxon>
        <taxon>Hypocreales</taxon>
        <taxon>Nectriaceae</taxon>
        <taxon>Fusarium</taxon>
        <taxon>Fusarium fujikuroi species complex</taxon>
    </lineage>
</organism>
<dbReference type="Proteomes" id="UP000544331">
    <property type="component" value="Unassembled WGS sequence"/>
</dbReference>
<dbReference type="SMART" id="SM00338">
    <property type="entry name" value="BRLZ"/>
    <property type="match status" value="1"/>
</dbReference>
<keyword evidence="3" id="KW-1185">Reference proteome</keyword>
<proteinExistence type="predicted"/>
<protein>
    <recommendedName>
        <fullName evidence="1">BZIP domain-containing protein</fullName>
    </recommendedName>
</protein>
<evidence type="ECO:0000313" key="3">
    <source>
        <dbReference type="Proteomes" id="UP000544331"/>
    </source>
</evidence>
<evidence type="ECO:0000259" key="1">
    <source>
        <dbReference type="PROSITE" id="PS50217"/>
    </source>
</evidence>
<gene>
    <name evidence="2" type="ORF">FMUND_11969</name>
</gene>
<dbReference type="PROSITE" id="PS50217">
    <property type="entry name" value="BZIP"/>
    <property type="match status" value="1"/>
</dbReference>
<dbReference type="GO" id="GO:0003700">
    <property type="term" value="F:DNA-binding transcription factor activity"/>
    <property type="evidence" value="ECO:0007669"/>
    <property type="project" value="InterPro"/>
</dbReference>
<accession>A0A8H5Y4X0</accession>
<dbReference type="Pfam" id="PF07716">
    <property type="entry name" value="bZIP_2"/>
    <property type="match status" value="1"/>
</dbReference>
<name>A0A8H5Y4X0_9HYPO</name>
<dbReference type="OrthoDB" id="295274at2759"/>
<dbReference type="InterPro" id="IPR004827">
    <property type="entry name" value="bZIP"/>
</dbReference>
<feature type="domain" description="BZIP" evidence="1">
    <location>
        <begin position="151"/>
        <end position="207"/>
    </location>
</feature>
<comment type="caution">
    <text evidence="2">The sequence shown here is derived from an EMBL/GenBank/DDBJ whole genome shotgun (WGS) entry which is preliminary data.</text>
</comment>
<dbReference type="SUPFAM" id="SSF57959">
    <property type="entry name" value="Leucine zipper domain"/>
    <property type="match status" value="1"/>
</dbReference>
<evidence type="ECO:0000313" key="2">
    <source>
        <dbReference type="EMBL" id="KAF5705727.1"/>
    </source>
</evidence>
<dbReference type="CDD" id="cd14686">
    <property type="entry name" value="bZIP"/>
    <property type="match status" value="1"/>
</dbReference>
<dbReference type="Gene3D" id="1.20.5.170">
    <property type="match status" value="1"/>
</dbReference>
<dbReference type="InterPro" id="IPR046347">
    <property type="entry name" value="bZIP_sf"/>
</dbReference>
<dbReference type="AlphaFoldDB" id="A0A8H5Y4X0"/>